<comment type="caution">
    <text evidence="1">The sequence shown here is derived from an EMBL/GenBank/DDBJ whole genome shotgun (WGS) entry which is preliminary data.</text>
</comment>
<gene>
    <name evidence="1" type="ORF">QAD02_009906</name>
</gene>
<dbReference type="EMBL" id="CM056744">
    <property type="protein sequence ID" value="KAJ8668243.1"/>
    <property type="molecule type" value="Genomic_DNA"/>
</dbReference>
<evidence type="ECO:0000313" key="1">
    <source>
        <dbReference type="EMBL" id="KAJ8668243.1"/>
    </source>
</evidence>
<evidence type="ECO:0000313" key="2">
    <source>
        <dbReference type="Proteomes" id="UP001239111"/>
    </source>
</evidence>
<accession>A0ACC2NAT8</accession>
<proteinExistence type="predicted"/>
<organism evidence="1 2">
    <name type="scientific">Eretmocerus hayati</name>
    <dbReference type="NCBI Taxonomy" id="131215"/>
    <lineage>
        <taxon>Eukaryota</taxon>
        <taxon>Metazoa</taxon>
        <taxon>Ecdysozoa</taxon>
        <taxon>Arthropoda</taxon>
        <taxon>Hexapoda</taxon>
        <taxon>Insecta</taxon>
        <taxon>Pterygota</taxon>
        <taxon>Neoptera</taxon>
        <taxon>Endopterygota</taxon>
        <taxon>Hymenoptera</taxon>
        <taxon>Apocrita</taxon>
        <taxon>Proctotrupomorpha</taxon>
        <taxon>Chalcidoidea</taxon>
        <taxon>Aphelinidae</taxon>
        <taxon>Aphelininae</taxon>
        <taxon>Eretmocerus</taxon>
    </lineage>
</organism>
<name>A0ACC2NAT8_9HYME</name>
<dbReference type="Proteomes" id="UP001239111">
    <property type="component" value="Chromosome 4"/>
</dbReference>
<sequence>MDFEQTEDYKESIEYNLKEPYDNSELSVSQEAEKSENPVAPPPVTVTLQTGVKRPLSSSGASTVSSTDLHPSDEAPFVEVKGKVTKKSKNDTSSSSSSIAEQLEPAHEYINANADTLPMSYDSFLEFLESTQTKSKAEIIELARLKCDNFEILESMLTNTYKFINSRTLRARLTRIKKSLSPTIDNNTFDVNTDTESNAEDVAIDELADHNRFALMVNDGANE</sequence>
<protein>
    <submittedName>
        <fullName evidence="1">Uncharacterized protein</fullName>
    </submittedName>
</protein>
<reference evidence="1" key="1">
    <citation type="submission" date="2023-04" db="EMBL/GenBank/DDBJ databases">
        <title>A chromosome-level genome assembly of the parasitoid wasp Eretmocerus hayati.</title>
        <authorList>
            <person name="Zhong Y."/>
            <person name="Liu S."/>
            <person name="Liu Y."/>
        </authorList>
    </citation>
    <scope>NUCLEOTIDE SEQUENCE</scope>
    <source>
        <strain evidence="1">ZJU_SS_LIU_2023</strain>
    </source>
</reference>
<keyword evidence="2" id="KW-1185">Reference proteome</keyword>